<gene>
    <name evidence="1" type="ORF">PLOB_00008046</name>
</gene>
<reference evidence="1 2" key="1">
    <citation type="submission" date="2022-05" db="EMBL/GenBank/DDBJ databases">
        <authorList>
            <consortium name="Genoscope - CEA"/>
            <person name="William W."/>
        </authorList>
    </citation>
    <scope>NUCLEOTIDE SEQUENCE [LARGE SCALE GENOMIC DNA]</scope>
</reference>
<keyword evidence="2" id="KW-1185">Reference proteome</keyword>
<protein>
    <submittedName>
        <fullName evidence="1">Uncharacterized protein</fullName>
    </submittedName>
</protein>
<dbReference type="EMBL" id="CALNXK010000139">
    <property type="protein sequence ID" value="CAH3167088.1"/>
    <property type="molecule type" value="Genomic_DNA"/>
</dbReference>
<evidence type="ECO:0000313" key="1">
    <source>
        <dbReference type="EMBL" id="CAH3167088.1"/>
    </source>
</evidence>
<proteinExistence type="predicted"/>
<name>A0ABN8QLY5_9CNID</name>
<sequence>MSQLSCSFAIFCGTECDFSSRWPGRQQLIPLNSCADGIKEHLRDVNVSQSCVVSEKKLILARVGLFEDDHGLDFTICPKHRAVLGVRFRPPKKCQHPLHGNRKGKGDRGVNLKTAKEIKRKWNTVVPVGAGAHGLMGMMCLAKSTGDELDRDNFEGAKQPTKLRFDPNSDIFSSSSQGSLVEEETSREWQPTPQVEHQLQHLNSYLLKSTDGRISPVRSQCRSDVVTMPSSTRRYYGKKAEQVVDSVLEAIAPSNSSWLPQQVIARNQSGRTVSGAAEDDSLVSRLVTLYNEARSWNTQQQFLSLFAGDYSKTELLQLVPGLTKFRIDEARKHAFQTKPGEPIEPPTITRTRLDPTKIDHFVDFVSSPSFLQDVAYGTKTLKLSSGEKIDIPNVVRTVISSRLIQLYQAYCTESGFTPLGRSTLFNILKV</sequence>
<accession>A0ABN8QLY5</accession>
<dbReference type="Proteomes" id="UP001159405">
    <property type="component" value="Unassembled WGS sequence"/>
</dbReference>
<organism evidence="1 2">
    <name type="scientific">Porites lobata</name>
    <dbReference type="NCBI Taxonomy" id="104759"/>
    <lineage>
        <taxon>Eukaryota</taxon>
        <taxon>Metazoa</taxon>
        <taxon>Cnidaria</taxon>
        <taxon>Anthozoa</taxon>
        <taxon>Hexacorallia</taxon>
        <taxon>Scleractinia</taxon>
        <taxon>Fungiina</taxon>
        <taxon>Poritidae</taxon>
        <taxon>Porites</taxon>
    </lineage>
</organism>
<evidence type="ECO:0000313" key="2">
    <source>
        <dbReference type="Proteomes" id="UP001159405"/>
    </source>
</evidence>
<comment type="caution">
    <text evidence="1">The sequence shown here is derived from an EMBL/GenBank/DDBJ whole genome shotgun (WGS) entry which is preliminary data.</text>
</comment>